<proteinExistence type="predicted"/>
<keyword evidence="3" id="KW-1185">Reference proteome</keyword>
<name>A0A165PJR9_EXIGL</name>
<keyword evidence="1" id="KW-1133">Transmembrane helix</keyword>
<sequence>MPPCQLVLSSTLLDAVVRVLDTIARIFRMSPNMCPIAVTVVWVDHAHTGPHCPSPATYMTITNSQHRPNSLFPYLNDFDLSCFTPQSHILRCMSPETLVAFSGAGFAGHLTSLVVGSAASAVSAAAAPHTHDEFPVSSLLATADVTNARRVHGVDALACESVPLAANLYSHFSPYNALDELCVAQSIIRYHVPRAIGVLPFALVVFSGVRFNLFSRALRLQESRPIAREMLTLAGTSFVWAVDWVLFCLLATAPIHPLSPAPDAYLVMARLHLLCPSPRFPFRGIDARGPMREAVWP</sequence>
<dbReference type="AlphaFoldDB" id="A0A165PJR9"/>
<accession>A0A165PJR9</accession>
<keyword evidence="1" id="KW-0812">Transmembrane</keyword>
<evidence type="ECO:0000313" key="3">
    <source>
        <dbReference type="Proteomes" id="UP000077266"/>
    </source>
</evidence>
<keyword evidence="1" id="KW-0472">Membrane</keyword>
<evidence type="ECO:0000256" key="1">
    <source>
        <dbReference type="SAM" id="Phobius"/>
    </source>
</evidence>
<evidence type="ECO:0000313" key="2">
    <source>
        <dbReference type="EMBL" id="KZW02274.1"/>
    </source>
</evidence>
<dbReference type="EMBL" id="KV425889">
    <property type="protein sequence ID" value="KZW02274.1"/>
    <property type="molecule type" value="Genomic_DNA"/>
</dbReference>
<reference evidence="2 3" key="1">
    <citation type="journal article" date="2016" name="Mol. Biol. Evol.">
        <title>Comparative Genomics of Early-Diverging Mushroom-Forming Fungi Provides Insights into the Origins of Lignocellulose Decay Capabilities.</title>
        <authorList>
            <person name="Nagy L.G."/>
            <person name="Riley R."/>
            <person name="Tritt A."/>
            <person name="Adam C."/>
            <person name="Daum C."/>
            <person name="Floudas D."/>
            <person name="Sun H."/>
            <person name="Yadav J.S."/>
            <person name="Pangilinan J."/>
            <person name="Larsson K.H."/>
            <person name="Matsuura K."/>
            <person name="Barry K."/>
            <person name="Labutti K."/>
            <person name="Kuo R."/>
            <person name="Ohm R.A."/>
            <person name="Bhattacharya S.S."/>
            <person name="Shirouzu T."/>
            <person name="Yoshinaga Y."/>
            <person name="Martin F.M."/>
            <person name="Grigoriev I.V."/>
            <person name="Hibbett D.S."/>
        </authorList>
    </citation>
    <scope>NUCLEOTIDE SEQUENCE [LARGE SCALE GENOMIC DNA]</scope>
    <source>
        <strain evidence="2 3">HHB12029</strain>
    </source>
</reference>
<protein>
    <submittedName>
        <fullName evidence="2">Uncharacterized protein</fullName>
    </submittedName>
</protein>
<dbReference type="InParanoid" id="A0A165PJR9"/>
<feature type="transmembrane region" description="Helical" evidence="1">
    <location>
        <begin position="195"/>
        <end position="213"/>
    </location>
</feature>
<organism evidence="2 3">
    <name type="scientific">Exidia glandulosa HHB12029</name>
    <dbReference type="NCBI Taxonomy" id="1314781"/>
    <lineage>
        <taxon>Eukaryota</taxon>
        <taxon>Fungi</taxon>
        <taxon>Dikarya</taxon>
        <taxon>Basidiomycota</taxon>
        <taxon>Agaricomycotina</taxon>
        <taxon>Agaricomycetes</taxon>
        <taxon>Auriculariales</taxon>
        <taxon>Exidiaceae</taxon>
        <taxon>Exidia</taxon>
    </lineage>
</organism>
<feature type="transmembrane region" description="Helical" evidence="1">
    <location>
        <begin position="233"/>
        <end position="255"/>
    </location>
</feature>
<dbReference type="Proteomes" id="UP000077266">
    <property type="component" value="Unassembled WGS sequence"/>
</dbReference>
<gene>
    <name evidence="2" type="ORF">EXIGLDRAFT_760109</name>
</gene>